<dbReference type="PANTHER" id="PTHR31047">
    <property type="entry name" value="MEIOTICALLY UP-REGULATED GENE 157 PROTEIN"/>
    <property type="match status" value="1"/>
</dbReference>
<dbReference type="SUPFAM" id="SSF48208">
    <property type="entry name" value="Six-hairpin glycosidases"/>
    <property type="match status" value="1"/>
</dbReference>
<dbReference type="EMBL" id="JAJEQF010000019">
    <property type="protein sequence ID" value="MCC2167773.1"/>
    <property type="molecule type" value="Genomic_DNA"/>
</dbReference>
<gene>
    <name evidence="1" type="ORF">LKD45_08725</name>
</gene>
<dbReference type="PANTHER" id="PTHR31047:SF0">
    <property type="entry name" value="MEIOTICALLY UP-REGULATED GENE 157 PROTEIN"/>
    <property type="match status" value="1"/>
</dbReference>
<dbReference type="InterPro" id="IPR012341">
    <property type="entry name" value="6hp_glycosidase-like_sf"/>
</dbReference>
<dbReference type="RefSeq" id="WP_308728291.1">
    <property type="nucleotide sequence ID" value="NZ_JAJEQF010000019.1"/>
</dbReference>
<dbReference type="InterPro" id="IPR008928">
    <property type="entry name" value="6-hairpin_glycosidase_sf"/>
</dbReference>
<evidence type="ECO:0000313" key="2">
    <source>
        <dbReference type="Proteomes" id="UP001199355"/>
    </source>
</evidence>
<name>A0AAE3ATW0_9FIRM</name>
<dbReference type="AlphaFoldDB" id="A0AAE3ATW0"/>
<dbReference type="Gene3D" id="1.50.10.10">
    <property type="match status" value="1"/>
</dbReference>
<sequence length="429" mass="49098">MKENLPVSLQKLIHKVEETFAEDPAMVELFINCFSNTLDTTVKKMEDGTTHVITGDIPAMWLRDSVAQVRPYLVAAAEDQEISDLLAGLSRRQFFFVNHDPYANAFNQEENGNCWDHDETEMSDWLWERKYEIDSLCYPVQFAYLLWKNTGRTDHFDDNFVKGLHTILNVWKTEQYHEEKSPYSFQRKGCYFTDTLSREGKGALVKSGVGLTWSGFRPSDDACIYGYLIPSNMFATVVLGYMETIAHEVLKDEALAAETASLKKEIHDAIESMAIVDNYYYGKVYAYEVDGYGQYMLMDDANVPSLLAMDYLGYEADDRQVVENTRNFVLSCANPYYYEGSCAKGVGSQHTKPGYIWHIALAIQGLTSKTKEEKLAILNTMKNTDAGKHMMHEGFDVNDPANYTREWFSWANAMFCELVLDYCDIRVAR</sequence>
<dbReference type="Pfam" id="PF06824">
    <property type="entry name" value="Glyco_hydro_125"/>
    <property type="match status" value="1"/>
</dbReference>
<evidence type="ECO:0000313" key="1">
    <source>
        <dbReference type="EMBL" id="MCC2167773.1"/>
    </source>
</evidence>
<proteinExistence type="predicted"/>
<comment type="caution">
    <text evidence="1">The sequence shown here is derived from an EMBL/GenBank/DDBJ whole genome shotgun (WGS) entry which is preliminary data.</text>
</comment>
<dbReference type="InterPro" id="IPR008313">
    <property type="entry name" value="GH125"/>
</dbReference>
<protein>
    <submittedName>
        <fullName evidence="1">Glycoside hydrolase family 125 protein</fullName>
    </submittedName>
</protein>
<accession>A0AAE3ATW0</accession>
<dbReference type="PIRSF" id="PIRSF028846">
    <property type="entry name" value="UCP028846"/>
    <property type="match status" value="1"/>
</dbReference>
<reference evidence="1 2" key="1">
    <citation type="submission" date="2021-10" db="EMBL/GenBank/DDBJ databases">
        <title>Anaerobic single-cell dispensing facilitates the cultivation of human gut bacteria.</title>
        <authorList>
            <person name="Afrizal A."/>
        </authorList>
    </citation>
    <scope>NUCLEOTIDE SEQUENCE [LARGE SCALE GENOMIC DNA]</scope>
    <source>
        <strain evidence="1 2">CLA-AA-H244</strain>
    </source>
</reference>
<organism evidence="1 2">
    <name type="scientific">Gallintestinimicrobium propionicum</name>
    <dbReference type="NCBI Taxonomy" id="2981770"/>
    <lineage>
        <taxon>Bacteria</taxon>
        <taxon>Bacillati</taxon>
        <taxon>Bacillota</taxon>
        <taxon>Clostridia</taxon>
        <taxon>Lachnospirales</taxon>
        <taxon>Lachnospiraceae</taxon>
        <taxon>Gallintestinimicrobium</taxon>
    </lineage>
</organism>
<dbReference type="GO" id="GO:0005975">
    <property type="term" value="P:carbohydrate metabolic process"/>
    <property type="evidence" value="ECO:0007669"/>
    <property type="project" value="InterPro"/>
</dbReference>
<dbReference type="Proteomes" id="UP001199355">
    <property type="component" value="Unassembled WGS sequence"/>
</dbReference>
<dbReference type="GO" id="GO:0016787">
    <property type="term" value="F:hydrolase activity"/>
    <property type="evidence" value="ECO:0007669"/>
    <property type="project" value="UniProtKB-KW"/>
</dbReference>
<keyword evidence="1" id="KW-0378">Hydrolase</keyword>
<dbReference type="SMART" id="SM01149">
    <property type="entry name" value="DUF1237"/>
    <property type="match status" value="1"/>
</dbReference>
<keyword evidence="2" id="KW-1185">Reference proteome</keyword>